<keyword evidence="5" id="KW-0560">Oxidoreductase</keyword>
<dbReference type="PANTHER" id="PTHR42973:SF39">
    <property type="entry name" value="FAD-BINDING PCMH-TYPE DOMAIN-CONTAINING PROTEIN"/>
    <property type="match status" value="1"/>
</dbReference>
<evidence type="ECO:0000313" key="8">
    <source>
        <dbReference type="Proteomes" id="UP000234662"/>
    </source>
</evidence>
<accession>A0A2I1R4E4</accession>
<dbReference type="Proteomes" id="UP000234662">
    <property type="component" value="Unassembled WGS sequence"/>
</dbReference>
<evidence type="ECO:0000313" key="7">
    <source>
        <dbReference type="EMBL" id="PKZ64003.1"/>
    </source>
</evidence>
<feature type="domain" description="FAD-binding PCMH-type" evidence="6">
    <location>
        <begin position="53"/>
        <end position="223"/>
    </location>
</feature>
<proteinExistence type="inferred from homology"/>
<keyword evidence="3" id="KW-0285">Flavoprotein</keyword>
<evidence type="ECO:0000256" key="5">
    <source>
        <dbReference type="ARBA" id="ARBA00023002"/>
    </source>
</evidence>
<dbReference type="EMBL" id="PKJC01000017">
    <property type="protein sequence ID" value="PKZ64003.1"/>
    <property type="molecule type" value="Genomic_DNA"/>
</dbReference>
<dbReference type="InterPro" id="IPR006093">
    <property type="entry name" value="Oxy_OxRdtase_FAD_BS"/>
</dbReference>
<evidence type="ECO:0000259" key="6">
    <source>
        <dbReference type="PROSITE" id="PS51387"/>
    </source>
</evidence>
<dbReference type="GO" id="GO:0016491">
    <property type="term" value="F:oxidoreductase activity"/>
    <property type="evidence" value="ECO:0007669"/>
    <property type="project" value="UniProtKB-KW"/>
</dbReference>
<dbReference type="Gene3D" id="3.30.43.10">
    <property type="entry name" value="Uridine Diphospho-n-acetylenolpyruvylglucosamine Reductase, domain 2"/>
    <property type="match status" value="1"/>
</dbReference>
<sequence length="474" mass="50070">MTATPASSPEHTERLTVRTRTSVLAQLRDRIAGDVYGPGDAGYLDARSGFNRLDVHRPAVIAVPANHFDVVEAVRFATDEDLRVAVQATGHGTGRVADGGLLINTSRLSSVSVDPITRTARVGAGATWRTVVDAAAPFGLAPLMGSASGVGAVGYTLGGGFGWLGRRFGLASDTVRSVDLVTPDGTPIRVTDTSHPDIFWALMGAGAGGFGVVTSMEIGLVDVSTVYAGNLFYPVADAEEIIRRFRDWAPAQSDELTSAVAIVNLPPTDDVPAPLRGRSFAVVRGCWSGDLDAGRAVLDEWRAWRAPIVDAWDVLPFAAIDAVSMDPTDPMPVMVTTEWFDDLPDAAIDIVAGRVRPAPASAPLIVCGEIRHAGGAIARGARQAPNDRGRAGRFLLELVAAVPDPHIALSVESTLRVTRTELAPYVTGAAYPNFTSGTERVARAAQAFSADHRQRLDAIKAALDPANRFCHGDI</sequence>
<dbReference type="PROSITE" id="PS00862">
    <property type="entry name" value="OX2_COVAL_FAD"/>
    <property type="match status" value="1"/>
</dbReference>
<comment type="similarity">
    <text evidence="2">Belongs to the oxygen-dependent FAD-linked oxidoreductase family.</text>
</comment>
<evidence type="ECO:0000256" key="4">
    <source>
        <dbReference type="ARBA" id="ARBA00022827"/>
    </source>
</evidence>
<dbReference type="InterPro" id="IPR006094">
    <property type="entry name" value="Oxid_FAD_bind_N"/>
</dbReference>
<dbReference type="STRING" id="2055.BCM27_14120"/>
<dbReference type="Gene3D" id="3.40.462.20">
    <property type="match status" value="1"/>
</dbReference>
<dbReference type="SUPFAM" id="SSF56176">
    <property type="entry name" value="FAD-binding/transporter-associated domain-like"/>
    <property type="match status" value="1"/>
</dbReference>
<evidence type="ECO:0000256" key="3">
    <source>
        <dbReference type="ARBA" id="ARBA00022630"/>
    </source>
</evidence>
<dbReference type="Pfam" id="PF01565">
    <property type="entry name" value="FAD_binding_4"/>
    <property type="match status" value="1"/>
</dbReference>
<comment type="cofactor">
    <cofactor evidence="1">
        <name>FAD</name>
        <dbReference type="ChEBI" id="CHEBI:57692"/>
    </cofactor>
</comment>
<dbReference type="Gene3D" id="3.30.465.10">
    <property type="match status" value="1"/>
</dbReference>
<comment type="caution">
    <text evidence="7">The sequence shown here is derived from an EMBL/GenBank/DDBJ whole genome shotgun (WGS) entry which is preliminary data.</text>
</comment>
<reference evidence="7 8" key="1">
    <citation type="submission" date="2017-12" db="EMBL/GenBank/DDBJ databases">
        <title>Phylogenetic diversity of female urinary microbiome.</title>
        <authorList>
            <person name="Thomas-White K."/>
            <person name="Wolfe A.J."/>
        </authorList>
    </citation>
    <scope>NUCLEOTIDE SEQUENCE [LARGE SCALE GENOMIC DNA]</scope>
    <source>
        <strain evidence="7 8">UMB0777</strain>
    </source>
</reference>
<dbReference type="GO" id="GO:0071949">
    <property type="term" value="F:FAD binding"/>
    <property type="evidence" value="ECO:0007669"/>
    <property type="project" value="InterPro"/>
</dbReference>
<dbReference type="InterPro" id="IPR036318">
    <property type="entry name" value="FAD-bd_PCMH-like_sf"/>
</dbReference>
<keyword evidence="4" id="KW-0274">FAD</keyword>
<dbReference type="AlphaFoldDB" id="A0A2I1R4E4"/>
<dbReference type="RefSeq" id="WP_101821424.1">
    <property type="nucleotide sequence ID" value="NZ_CP096585.1"/>
</dbReference>
<organism evidence="7 8">
    <name type="scientific">Gordonia terrae</name>
    <dbReference type="NCBI Taxonomy" id="2055"/>
    <lineage>
        <taxon>Bacteria</taxon>
        <taxon>Bacillati</taxon>
        <taxon>Actinomycetota</taxon>
        <taxon>Actinomycetes</taxon>
        <taxon>Mycobacteriales</taxon>
        <taxon>Gordoniaceae</taxon>
        <taxon>Gordonia</taxon>
    </lineage>
</organism>
<protein>
    <submittedName>
        <fullName evidence="7">FAD-binding oxidoreductase</fullName>
    </submittedName>
</protein>
<evidence type="ECO:0000256" key="1">
    <source>
        <dbReference type="ARBA" id="ARBA00001974"/>
    </source>
</evidence>
<evidence type="ECO:0000256" key="2">
    <source>
        <dbReference type="ARBA" id="ARBA00005466"/>
    </source>
</evidence>
<dbReference type="InterPro" id="IPR016166">
    <property type="entry name" value="FAD-bd_PCMH"/>
</dbReference>
<dbReference type="InterPro" id="IPR016169">
    <property type="entry name" value="FAD-bd_PCMH_sub2"/>
</dbReference>
<dbReference type="InterPro" id="IPR050416">
    <property type="entry name" value="FAD-linked_Oxidoreductase"/>
</dbReference>
<gene>
    <name evidence="7" type="ORF">CYJ73_18925</name>
</gene>
<dbReference type="PROSITE" id="PS51387">
    <property type="entry name" value="FAD_PCMH"/>
    <property type="match status" value="1"/>
</dbReference>
<dbReference type="PANTHER" id="PTHR42973">
    <property type="entry name" value="BINDING OXIDOREDUCTASE, PUTATIVE (AFU_ORTHOLOGUE AFUA_1G17690)-RELATED"/>
    <property type="match status" value="1"/>
</dbReference>
<name>A0A2I1R4E4_9ACTN</name>
<dbReference type="InterPro" id="IPR016167">
    <property type="entry name" value="FAD-bd_PCMH_sub1"/>
</dbReference>